<organism evidence="2 3">
    <name type="scientific">Deinococcus cavernae</name>
    <dbReference type="NCBI Taxonomy" id="2320857"/>
    <lineage>
        <taxon>Bacteria</taxon>
        <taxon>Thermotogati</taxon>
        <taxon>Deinococcota</taxon>
        <taxon>Deinococci</taxon>
        <taxon>Deinococcales</taxon>
        <taxon>Deinococcaceae</taxon>
        <taxon>Deinococcus</taxon>
    </lineage>
</organism>
<evidence type="ECO:0000256" key="1">
    <source>
        <dbReference type="SAM" id="SignalP"/>
    </source>
</evidence>
<keyword evidence="3" id="KW-1185">Reference proteome</keyword>
<comment type="caution">
    <text evidence="2">The sequence shown here is derived from an EMBL/GenBank/DDBJ whole genome shotgun (WGS) entry which is preliminary data.</text>
</comment>
<dbReference type="AlphaFoldDB" id="A0A418V4P2"/>
<gene>
    <name evidence="2" type="ORF">D3875_04975</name>
</gene>
<reference evidence="2 3" key="1">
    <citation type="submission" date="2018-09" db="EMBL/GenBank/DDBJ databases">
        <authorList>
            <person name="Zhu H."/>
        </authorList>
    </citation>
    <scope>NUCLEOTIDE SEQUENCE [LARGE SCALE GENOMIC DNA]</scope>
    <source>
        <strain evidence="2 3">K2S05-167</strain>
    </source>
</reference>
<keyword evidence="1" id="KW-0732">Signal</keyword>
<evidence type="ECO:0000313" key="3">
    <source>
        <dbReference type="Proteomes" id="UP000286287"/>
    </source>
</evidence>
<evidence type="ECO:0000313" key="2">
    <source>
        <dbReference type="EMBL" id="RJF71032.1"/>
    </source>
</evidence>
<feature type="signal peptide" evidence="1">
    <location>
        <begin position="1"/>
        <end position="21"/>
    </location>
</feature>
<feature type="chain" id="PRO_5019541584" evidence="1">
    <location>
        <begin position="22"/>
        <end position="175"/>
    </location>
</feature>
<protein>
    <submittedName>
        <fullName evidence="2">Uncharacterized protein</fullName>
    </submittedName>
</protein>
<accession>A0A418V4P2</accession>
<name>A0A418V4P2_9DEIO</name>
<dbReference type="Proteomes" id="UP000286287">
    <property type="component" value="Unassembled WGS sequence"/>
</dbReference>
<proteinExistence type="predicted"/>
<dbReference type="RefSeq" id="WP_119761740.1">
    <property type="nucleotide sequence ID" value="NZ_QYUJ01000014.1"/>
</dbReference>
<dbReference type="EMBL" id="QYUJ01000014">
    <property type="protein sequence ID" value="RJF71032.1"/>
    <property type="molecule type" value="Genomic_DNA"/>
</dbReference>
<sequence length="175" mass="19615">MQFHLKTFALAAFLLGSSAQARPTVLDYWMKVRAQFPGVTFVHADLANDYLEFGGAWEGGGQMAVWRYQGRDLIGLMTTGCGPVCVTTVFKFLDPQQGFRDVTRQVMPKLDEAALLKMNRIKVKDIGGEPGFYSFELPQHGTTIQIVSGYDREAVLAKLVFDQKTGRFRFQVVKP</sequence>